<dbReference type="InterPro" id="IPR001025">
    <property type="entry name" value="BAH_dom"/>
</dbReference>
<dbReference type="InterPro" id="IPR043151">
    <property type="entry name" value="BAH_sf"/>
</dbReference>
<feature type="region of interest" description="Disordered" evidence="1">
    <location>
        <begin position="194"/>
        <end position="227"/>
    </location>
</feature>
<dbReference type="InterPro" id="IPR021842">
    <property type="entry name" value="DUF3435"/>
</dbReference>
<gene>
    <name evidence="3" type="ORF">G3M48_009555</name>
</gene>
<name>A0AAW0S319_9HYPO</name>
<proteinExistence type="predicted"/>
<dbReference type="Proteomes" id="UP001397290">
    <property type="component" value="Unassembled WGS sequence"/>
</dbReference>
<comment type="caution">
    <text evidence="3">The sequence shown here is derived from an EMBL/GenBank/DDBJ whole genome shotgun (WGS) entry which is preliminary data.</text>
</comment>
<dbReference type="Gene3D" id="2.30.30.490">
    <property type="match status" value="1"/>
</dbReference>
<dbReference type="PANTHER" id="PTHR37535:SF3">
    <property type="entry name" value="FLUG DOMAIN-CONTAINING PROTEIN"/>
    <property type="match status" value="1"/>
</dbReference>
<accession>A0AAW0S319</accession>
<feature type="domain" description="BAH" evidence="2">
    <location>
        <begin position="65"/>
        <end position="186"/>
    </location>
</feature>
<evidence type="ECO:0000259" key="2">
    <source>
        <dbReference type="PROSITE" id="PS51038"/>
    </source>
</evidence>
<organism evidence="3 4">
    <name type="scientific">Beauveria asiatica</name>
    <dbReference type="NCBI Taxonomy" id="1069075"/>
    <lineage>
        <taxon>Eukaryota</taxon>
        <taxon>Fungi</taxon>
        <taxon>Dikarya</taxon>
        <taxon>Ascomycota</taxon>
        <taxon>Pezizomycotina</taxon>
        <taxon>Sordariomycetes</taxon>
        <taxon>Hypocreomycetidae</taxon>
        <taxon>Hypocreales</taxon>
        <taxon>Cordycipitaceae</taxon>
        <taxon>Beauveria</taxon>
    </lineage>
</organism>
<dbReference type="Pfam" id="PF11917">
    <property type="entry name" value="DUF3435"/>
    <property type="match status" value="1"/>
</dbReference>
<evidence type="ECO:0000313" key="3">
    <source>
        <dbReference type="EMBL" id="KAK8148635.1"/>
    </source>
</evidence>
<dbReference type="CDD" id="cd04370">
    <property type="entry name" value="BAH"/>
    <property type="match status" value="1"/>
</dbReference>
<dbReference type="PANTHER" id="PTHR37535">
    <property type="entry name" value="FLUG DOMAIN PROTEIN"/>
    <property type="match status" value="1"/>
</dbReference>
<dbReference type="AlphaFoldDB" id="A0AAW0S319"/>
<dbReference type="GO" id="GO:0003682">
    <property type="term" value="F:chromatin binding"/>
    <property type="evidence" value="ECO:0007669"/>
    <property type="project" value="InterPro"/>
</dbReference>
<evidence type="ECO:0000256" key="1">
    <source>
        <dbReference type="SAM" id="MobiDB-lite"/>
    </source>
</evidence>
<evidence type="ECO:0000313" key="4">
    <source>
        <dbReference type="Proteomes" id="UP001397290"/>
    </source>
</evidence>
<dbReference type="PROSITE" id="PS51038">
    <property type="entry name" value="BAH"/>
    <property type="match status" value="1"/>
</dbReference>
<dbReference type="EMBL" id="JAAHCF010000079">
    <property type="protein sequence ID" value="KAK8148635.1"/>
    <property type="molecule type" value="Genomic_DNA"/>
</dbReference>
<protein>
    <recommendedName>
        <fullName evidence="2">BAH domain-containing protein</fullName>
    </recommendedName>
</protein>
<feature type="compositionally biased region" description="Basic and acidic residues" evidence="1">
    <location>
        <begin position="194"/>
        <end position="209"/>
    </location>
</feature>
<sequence length="598" mass="68515">MVVDERLQRRDIAKRGQHEGLLQDSPFKPQGAFKTRRSMNVLYSIEPQDAWLDLSRYKSFVLNDAKHVVGDFVHVDNGSPDNCVAKILEIRASDERHVYARVYWMYSPHDLPGKAGRNRGHAVEYSQFYGRDEMIVSNHMDIISVLSIIRGAVVQQTYGEHDDAKSPCLYWRQALDYPTQEVSSINSIHEHINQAHESAPSEKAVRDEPPSIPEKQTSQQGRLKEGQQIPTVAGEAQLMRIDISNSRRIQRRHRRRCRGRLRKNTELNQWTFEMQKLNLFGKKRTDGVTTSTLLHSVANVRHTAVHRRRVSMTQIDKFFTDALALLGFFEAEEGRKAVVALRQEITTLLACGTNEQRELPGDSEFQVFPPIQGSKRVRLILVVNLEHIKRAAGDSEPKKFTFREDDILLYDPIIPALALAFSDGAFLNCFSSPEAIYNLKVPPNQDRLRLLWKEKRRRRPIFRGVENTPYGTSVSDTKALPYEKERKHLIRLGRSTGFEKQLQWYDLRRGSGKKINGMDCQSICFGSAPQQDLIHLAARLQRHDAAPTCLTEEQLAEVNELKALRHRQELAPCKPGKPKDIEAGKRCWYHYAGGLRSL</sequence>
<reference evidence="3 4" key="1">
    <citation type="submission" date="2020-02" db="EMBL/GenBank/DDBJ databases">
        <title>Comparative genomics of the hypocrealean fungal genus Beauvera.</title>
        <authorList>
            <person name="Showalter D.N."/>
            <person name="Bushley K.E."/>
            <person name="Rehner S.A."/>
        </authorList>
    </citation>
    <scope>NUCLEOTIDE SEQUENCE [LARGE SCALE GENOMIC DNA]</scope>
    <source>
        <strain evidence="3 4">ARSEF4384</strain>
    </source>
</reference>
<keyword evidence="4" id="KW-1185">Reference proteome</keyword>